<sequence length="118" mass="12943">MNAGPTSPAHRDLPAVVTRYLDAHRAHDTSTAISAFTLDATVTDDGRTYEGTAVIEAWLTRSSSEYTYTTTLTGAERVDAAHWTATNRLEGDFPGGVVDLNYRFTLRDGLIERLVIEP</sequence>
<proteinExistence type="predicted"/>
<dbReference type="SUPFAM" id="SSF54427">
    <property type="entry name" value="NTF2-like"/>
    <property type="match status" value="1"/>
</dbReference>
<dbReference type="InterPro" id="IPR032710">
    <property type="entry name" value="NTF2-like_dom_sf"/>
</dbReference>
<evidence type="ECO:0000313" key="1">
    <source>
        <dbReference type="EMBL" id="SEO30384.1"/>
    </source>
</evidence>
<accession>A0A1H8NL90</accession>
<dbReference type="Gene3D" id="3.10.450.50">
    <property type="match status" value="1"/>
</dbReference>
<dbReference type="EMBL" id="FODD01000022">
    <property type="protein sequence ID" value="SEO30384.1"/>
    <property type="molecule type" value="Genomic_DNA"/>
</dbReference>
<protein>
    <recommendedName>
        <fullName evidence="3">SnoaL-like domain-containing protein</fullName>
    </recommendedName>
</protein>
<evidence type="ECO:0008006" key="3">
    <source>
        <dbReference type="Google" id="ProtNLM"/>
    </source>
</evidence>
<reference evidence="1 2" key="1">
    <citation type="submission" date="2016-10" db="EMBL/GenBank/DDBJ databases">
        <authorList>
            <person name="de Groot N.N."/>
        </authorList>
    </citation>
    <scope>NUCLEOTIDE SEQUENCE [LARGE SCALE GENOMIC DNA]</scope>
    <source>
        <strain evidence="1 2">CGMCC 4.2026</strain>
    </source>
</reference>
<name>A0A1H8NL90_9ACTN</name>
<dbReference type="OrthoDB" id="8684708at2"/>
<organism evidence="1 2">
    <name type="scientific">Actinacidiphila rubida</name>
    <dbReference type="NCBI Taxonomy" id="310780"/>
    <lineage>
        <taxon>Bacteria</taxon>
        <taxon>Bacillati</taxon>
        <taxon>Actinomycetota</taxon>
        <taxon>Actinomycetes</taxon>
        <taxon>Kitasatosporales</taxon>
        <taxon>Streptomycetaceae</taxon>
        <taxon>Actinacidiphila</taxon>
    </lineage>
</organism>
<dbReference type="Proteomes" id="UP000181951">
    <property type="component" value="Unassembled WGS sequence"/>
</dbReference>
<evidence type="ECO:0000313" key="2">
    <source>
        <dbReference type="Proteomes" id="UP000181951"/>
    </source>
</evidence>
<gene>
    <name evidence="1" type="ORF">SAMN05216267_1022145</name>
</gene>
<dbReference type="STRING" id="310780.SAMN05216267_1022145"/>
<dbReference type="AlphaFoldDB" id="A0A1H8NL90"/>
<keyword evidence="2" id="KW-1185">Reference proteome</keyword>
<dbReference type="RefSeq" id="WP_069463443.1">
    <property type="nucleotide sequence ID" value="NZ_FODD01000022.1"/>
</dbReference>